<gene>
    <name evidence="4" type="ORF">JTE90_027587</name>
</gene>
<dbReference type="EMBL" id="JAFNEN010000063">
    <property type="protein sequence ID" value="KAG8196875.1"/>
    <property type="molecule type" value="Genomic_DNA"/>
</dbReference>
<dbReference type="GO" id="GO:0016485">
    <property type="term" value="P:protein processing"/>
    <property type="evidence" value="ECO:0007669"/>
    <property type="project" value="TreeGrafter"/>
</dbReference>
<feature type="transmembrane region" description="Helical" evidence="2">
    <location>
        <begin position="82"/>
        <end position="104"/>
    </location>
</feature>
<dbReference type="Proteomes" id="UP000827092">
    <property type="component" value="Unassembled WGS sequence"/>
</dbReference>
<dbReference type="GO" id="GO:0004222">
    <property type="term" value="F:metalloendopeptidase activity"/>
    <property type="evidence" value="ECO:0007669"/>
    <property type="project" value="InterPro"/>
</dbReference>
<dbReference type="CDD" id="cd08662">
    <property type="entry name" value="M13"/>
    <property type="match status" value="1"/>
</dbReference>
<comment type="caution">
    <text evidence="4">The sequence shown here is derived from an EMBL/GenBank/DDBJ whole genome shotgun (WGS) entry which is preliminary data.</text>
</comment>
<dbReference type="InterPro" id="IPR000718">
    <property type="entry name" value="Peptidase_M13"/>
</dbReference>
<reference evidence="4 5" key="1">
    <citation type="journal article" date="2022" name="Nat. Ecol. Evol.">
        <title>A masculinizing supergene underlies an exaggerated male reproductive morph in a spider.</title>
        <authorList>
            <person name="Hendrickx F."/>
            <person name="De Corte Z."/>
            <person name="Sonet G."/>
            <person name="Van Belleghem S.M."/>
            <person name="Kostlbacher S."/>
            <person name="Vangestel C."/>
        </authorList>
    </citation>
    <scope>NUCLEOTIDE SEQUENCE [LARGE SCALE GENOMIC DNA]</scope>
    <source>
        <strain evidence="4">W744_W776</strain>
    </source>
</reference>
<evidence type="ECO:0000313" key="4">
    <source>
        <dbReference type="EMBL" id="KAG8196875.1"/>
    </source>
</evidence>
<evidence type="ECO:0000256" key="2">
    <source>
        <dbReference type="SAM" id="Phobius"/>
    </source>
</evidence>
<sequence length="585" mass="67762">MSSNRIRSATESEKLNAFVERAISIKSSSSNRKSIGSTERKQSIKISTLSATSHRLLESAIQERKSLKYSIFRTPRSRQEKFLSFVLCFLLVCVCVFLLSLWIMCDRWKGALSKLTHIYVEDDDICDTEACQETAKQLISNIDPETDPCTDFYQHACGGWMKNNPIPSGYSEVMVVSKRQKEIQKQILDLLKTSAKNHTSKSVRNAAKLFESCMNTESRDERALWDLFYLIKDHHGGWPMLGQWTEKDYVWYKQAAKANRELLLDLFVEFEFLPYAYDNSKYILLIDSGYFIFDHEDDENATNANYTAAAQELIVNAARLMGSEMSITDLQEEAMEILEFEKMLYLASLDTIRENISMPISNIQINVTTEDFLYTEFINLHLRSEAPVEEDTIIYALAPNYLRMLPDMIAETNPRTVANYVAFYIYGYFDSITSEAAINLTKQFEVALGMKSNPRNLEKSCVASTRKYMPLAVGRVYVDNFYPQLHKSHVIKMLNMIRLAYTSTIDQNDWMDEKTLRFSLYKLKSIQSMVFYEDWILNDTVLDQYYSKVGDIEVDDFFKSMVRLRKALSDRIFSRWNQTIERGAP</sequence>
<dbReference type="SUPFAM" id="SSF55486">
    <property type="entry name" value="Metalloproteases ('zincins'), catalytic domain"/>
    <property type="match status" value="1"/>
</dbReference>
<keyword evidence="2" id="KW-1133">Transmembrane helix</keyword>
<name>A0AAV6VJA7_9ARAC</name>
<dbReference type="PANTHER" id="PTHR11733">
    <property type="entry name" value="ZINC METALLOPROTEASE FAMILY M13 NEPRILYSIN-RELATED"/>
    <property type="match status" value="1"/>
</dbReference>
<feature type="domain" description="Peptidase M13 N-terminal" evidence="3">
    <location>
        <begin position="148"/>
        <end position="532"/>
    </location>
</feature>
<dbReference type="GO" id="GO:0005886">
    <property type="term" value="C:plasma membrane"/>
    <property type="evidence" value="ECO:0007669"/>
    <property type="project" value="TreeGrafter"/>
</dbReference>
<keyword evidence="2" id="KW-0812">Transmembrane</keyword>
<dbReference type="PROSITE" id="PS51885">
    <property type="entry name" value="NEPRILYSIN"/>
    <property type="match status" value="1"/>
</dbReference>
<dbReference type="AlphaFoldDB" id="A0AAV6VJA7"/>
<accession>A0AAV6VJA7</accession>
<dbReference type="InterPro" id="IPR008753">
    <property type="entry name" value="Peptidase_M13_N"/>
</dbReference>
<evidence type="ECO:0000313" key="5">
    <source>
        <dbReference type="Proteomes" id="UP000827092"/>
    </source>
</evidence>
<evidence type="ECO:0000259" key="3">
    <source>
        <dbReference type="Pfam" id="PF05649"/>
    </source>
</evidence>
<protein>
    <recommendedName>
        <fullName evidence="3">Peptidase M13 N-terminal domain-containing protein</fullName>
    </recommendedName>
</protein>
<dbReference type="Gene3D" id="1.10.1380.10">
    <property type="entry name" value="Neutral endopeptidase , domain2"/>
    <property type="match status" value="1"/>
</dbReference>
<dbReference type="InterPro" id="IPR042089">
    <property type="entry name" value="Peptidase_M13_dom_2"/>
</dbReference>
<evidence type="ECO:0000256" key="1">
    <source>
        <dbReference type="ARBA" id="ARBA00007357"/>
    </source>
</evidence>
<keyword evidence="2" id="KW-0472">Membrane</keyword>
<dbReference type="PANTHER" id="PTHR11733:SF240">
    <property type="entry name" value="GH14155P-RELATED"/>
    <property type="match status" value="1"/>
</dbReference>
<comment type="similarity">
    <text evidence="1">Belongs to the peptidase M13 family.</text>
</comment>
<organism evidence="4 5">
    <name type="scientific">Oedothorax gibbosus</name>
    <dbReference type="NCBI Taxonomy" id="931172"/>
    <lineage>
        <taxon>Eukaryota</taxon>
        <taxon>Metazoa</taxon>
        <taxon>Ecdysozoa</taxon>
        <taxon>Arthropoda</taxon>
        <taxon>Chelicerata</taxon>
        <taxon>Arachnida</taxon>
        <taxon>Araneae</taxon>
        <taxon>Araneomorphae</taxon>
        <taxon>Entelegynae</taxon>
        <taxon>Araneoidea</taxon>
        <taxon>Linyphiidae</taxon>
        <taxon>Erigoninae</taxon>
        <taxon>Oedothorax</taxon>
    </lineage>
</organism>
<keyword evidence="5" id="KW-1185">Reference proteome</keyword>
<dbReference type="Pfam" id="PF05649">
    <property type="entry name" value="Peptidase_M13_N"/>
    <property type="match status" value="1"/>
</dbReference>
<proteinExistence type="inferred from homology"/>